<organism evidence="2 3">
    <name type="scientific">Quercus lobata</name>
    <name type="common">Valley oak</name>
    <dbReference type="NCBI Taxonomy" id="97700"/>
    <lineage>
        <taxon>Eukaryota</taxon>
        <taxon>Viridiplantae</taxon>
        <taxon>Streptophyta</taxon>
        <taxon>Embryophyta</taxon>
        <taxon>Tracheophyta</taxon>
        <taxon>Spermatophyta</taxon>
        <taxon>Magnoliopsida</taxon>
        <taxon>eudicotyledons</taxon>
        <taxon>Gunneridae</taxon>
        <taxon>Pentapetalae</taxon>
        <taxon>rosids</taxon>
        <taxon>fabids</taxon>
        <taxon>Fagales</taxon>
        <taxon>Fagaceae</taxon>
        <taxon>Quercus</taxon>
    </lineage>
</organism>
<reference evidence="2 3" key="1">
    <citation type="journal article" date="2016" name="G3 (Bethesda)">
        <title>First Draft Assembly and Annotation of the Genome of a California Endemic Oak Quercus lobata Nee (Fagaceae).</title>
        <authorList>
            <person name="Sork V.L."/>
            <person name="Fitz-Gibbon S.T."/>
            <person name="Puiu D."/>
            <person name="Crepeau M."/>
            <person name="Gugger P.F."/>
            <person name="Sherman R."/>
            <person name="Stevens K."/>
            <person name="Langley C.H."/>
            <person name="Pellegrini M."/>
            <person name="Salzberg S.L."/>
        </authorList>
    </citation>
    <scope>NUCLEOTIDE SEQUENCE [LARGE SCALE GENOMIC DNA]</scope>
    <source>
        <strain evidence="2 3">cv. SW786</strain>
    </source>
</reference>
<dbReference type="GO" id="GO:0009658">
    <property type="term" value="P:chloroplast organization"/>
    <property type="evidence" value="ECO:0007669"/>
    <property type="project" value="InterPro"/>
</dbReference>
<accession>A0A7N2MVH2</accession>
<dbReference type="GO" id="GO:0009507">
    <property type="term" value="C:chloroplast"/>
    <property type="evidence" value="ECO:0007669"/>
    <property type="project" value="TreeGrafter"/>
</dbReference>
<keyword evidence="1" id="KW-0472">Membrane</keyword>
<dbReference type="InParanoid" id="A0A7N2MVH2"/>
<name>A0A7N2MVH2_QUELO</name>
<dbReference type="PANTHER" id="PTHR46935">
    <property type="entry name" value="OS01G0674700 PROTEIN"/>
    <property type="match status" value="1"/>
</dbReference>
<sequence>MRKGDLKLDSLYKRVFIYTTALDVLGKANRPVEALNVHSMQKKREGAFWLLQQLKQQGQKHSSATYGLVMEVIAAISCFLVVHSLTIKETL</sequence>
<reference evidence="2" key="2">
    <citation type="submission" date="2021-01" db="UniProtKB">
        <authorList>
            <consortium name="EnsemblPlants"/>
        </authorList>
    </citation>
    <scope>IDENTIFICATION</scope>
</reference>
<dbReference type="InterPro" id="IPR044645">
    <property type="entry name" value="DG1/EMB2279-like"/>
</dbReference>
<proteinExistence type="predicted"/>
<keyword evidence="3" id="KW-1185">Reference proteome</keyword>
<evidence type="ECO:0000256" key="1">
    <source>
        <dbReference type="SAM" id="Phobius"/>
    </source>
</evidence>
<protein>
    <submittedName>
        <fullName evidence="2">Uncharacterized protein</fullName>
    </submittedName>
</protein>
<dbReference type="AlphaFoldDB" id="A0A7N2MVH2"/>
<keyword evidence="1" id="KW-1133">Transmembrane helix</keyword>
<evidence type="ECO:0000313" key="2">
    <source>
        <dbReference type="EnsemblPlants" id="QL11p013649:mrna"/>
    </source>
</evidence>
<feature type="transmembrane region" description="Helical" evidence="1">
    <location>
        <begin position="64"/>
        <end position="85"/>
    </location>
</feature>
<evidence type="ECO:0000313" key="3">
    <source>
        <dbReference type="Proteomes" id="UP000594261"/>
    </source>
</evidence>
<dbReference type="EnsemblPlants" id="QL11p013649:mrna">
    <property type="protein sequence ID" value="QL11p013649:mrna"/>
    <property type="gene ID" value="QL11p013649"/>
</dbReference>
<keyword evidence="1" id="KW-0812">Transmembrane</keyword>
<dbReference type="PANTHER" id="PTHR46935:SF1">
    <property type="entry name" value="OS01G0674700 PROTEIN"/>
    <property type="match status" value="1"/>
</dbReference>
<dbReference type="Gramene" id="QL11p013649:mrna">
    <property type="protein sequence ID" value="QL11p013649:mrna"/>
    <property type="gene ID" value="QL11p013649"/>
</dbReference>
<dbReference type="EMBL" id="LRBV02000011">
    <property type="status" value="NOT_ANNOTATED_CDS"/>
    <property type="molecule type" value="Genomic_DNA"/>
</dbReference>
<dbReference type="Proteomes" id="UP000594261">
    <property type="component" value="Chromosome 11"/>
</dbReference>